<dbReference type="Proteomes" id="UP000093925">
    <property type="component" value="Unassembled WGS sequence"/>
</dbReference>
<dbReference type="Gene3D" id="1.10.10.10">
    <property type="entry name" value="Winged helix-like DNA-binding domain superfamily/Winged helix DNA-binding domain"/>
    <property type="match status" value="1"/>
</dbReference>
<organism evidence="4 5">
    <name type="scientific">Mycobacterium asiaticum</name>
    <dbReference type="NCBI Taxonomy" id="1790"/>
    <lineage>
        <taxon>Bacteria</taxon>
        <taxon>Bacillati</taxon>
        <taxon>Actinomycetota</taxon>
        <taxon>Actinomycetes</taxon>
        <taxon>Mycobacteriales</taxon>
        <taxon>Mycobacteriaceae</taxon>
        <taxon>Mycobacterium</taxon>
    </lineage>
</organism>
<dbReference type="GO" id="GO:0003723">
    <property type="term" value="F:RNA binding"/>
    <property type="evidence" value="ECO:0007669"/>
    <property type="project" value="InterPro"/>
</dbReference>
<evidence type="ECO:0000256" key="1">
    <source>
        <dbReference type="ARBA" id="ARBA00023015"/>
    </source>
</evidence>
<evidence type="ECO:0000256" key="2">
    <source>
        <dbReference type="ARBA" id="ARBA00023163"/>
    </source>
</evidence>
<dbReference type="InterPro" id="IPR005561">
    <property type="entry name" value="ANTAR"/>
</dbReference>
<dbReference type="PROSITE" id="PS50921">
    <property type="entry name" value="ANTAR"/>
    <property type="match status" value="1"/>
</dbReference>
<evidence type="ECO:0000313" key="5">
    <source>
        <dbReference type="Proteomes" id="UP000093925"/>
    </source>
</evidence>
<keyword evidence="2" id="KW-0804">Transcription</keyword>
<dbReference type="RefSeq" id="WP_065139927.1">
    <property type="nucleotide sequence ID" value="NZ_LZLM01000062.1"/>
</dbReference>
<dbReference type="Pfam" id="PF03861">
    <property type="entry name" value="ANTAR"/>
    <property type="match status" value="1"/>
</dbReference>
<feature type="domain" description="ANTAR" evidence="3">
    <location>
        <begin position="164"/>
        <end position="225"/>
    </location>
</feature>
<gene>
    <name evidence="4" type="ORF">A5640_11215</name>
</gene>
<reference evidence="4 5" key="1">
    <citation type="submission" date="2016-06" db="EMBL/GenBank/DDBJ databases">
        <authorList>
            <person name="Kjaerup R.B."/>
            <person name="Dalgaard T.S."/>
            <person name="Juul-Madsen H.R."/>
        </authorList>
    </citation>
    <scope>NUCLEOTIDE SEQUENCE [LARGE SCALE GENOMIC DNA]</scope>
    <source>
        <strain evidence="4 5">1276495.2</strain>
    </source>
</reference>
<comment type="caution">
    <text evidence="4">The sequence shown here is derived from an EMBL/GenBank/DDBJ whole genome shotgun (WGS) entry which is preliminary data.</text>
</comment>
<dbReference type="Pfam" id="PF13185">
    <property type="entry name" value="GAF_2"/>
    <property type="match status" value="1"/>
</dbReference>
<protein>
    <submittedName>
        <fullName evidence="4">Response regulator receiver protein</fullName>
    </submittedName>
</protein>
<name>A0A1A3KM89_MYCAS</name>
<dbReference type="InterPro" id="IPR029016">
    <property type="entry name" value="GAF-like_dom_sf"/>
</dbReference>
<dbReference type="EMBL" id="LZLM01000062">
    <property type="protein sequence ID" value="OBJ86140.1"/>
    <property type="molecule type" value="Genomic_DNA"/>
</dbReference>
<accession>A0A1A3KM89</accession>
<dbReference type="InterPro" id="IPR012074">
    <property type="entry name" value="GAF_ANTAR"/>
</dbReference>
<dbReference type="SUPFAM" id="SSF55781">
    <property type="entry name" value="GAF domain-like"/>
    <property type="match status" value="1"/>
</dbReference>
<dbReference type="Gene3D" id="3.30.450.40">
    <property type="match status" value="1"/>
</dbReference>
<sequence length="245" mass="27173">MCEKKSTLVARLGVLVNEIGQRSPGIEIGLADLINNAVDHVPGSQYAGITLVHPEQGISTAAATHHYPVLLDEIQQQLHDGPCVSAAWNHHTVLIDDLELEDRWPRFRRKVVQQTPIRSILSFELFTNRNTTAGALNFHADEPYAFDEESLETGLIFATHLALGWASLRRDEQFRSALASRDIIGQAKGMIMERYHLNAIQAFELLKRLSQDANTRVIDIATRLIEAENPGPSQPPSPVDADLSS</sequence>
<dbReference type="SMART" id="SM01012">
    <property type="entry name" value="ANTAR"/>
    <property type="match status" value="1"/>
</dbReference>
<dbReference type="AlphaFoldDB" id="A0A1A3KM89"/>
<proteinExistence type="predicted"/>
<dbReference type="PIRSF" id="PIRSF036625">
    <property type="entry name" value="GAF_ANTAR"/>
    <property type="match status" value="1"/>
</dbReference>
<evidence type="ECO:0000313" key="4">
    <source>
        <dbReference type="EMBL" id="OBJ86140.1"/>
    </source>
</evidence>
<evidence type="ECO:0000259" key="3">
    <source>
        <dbReference type="PROSITE" id="PS50921"/>
    </source>
</evidence>
<dbReference type="InterPro" id="IPR036388">
    <property type="entry name" value="WH-like_DNA-bd_sf"/>
</dbReference>
<keyword evidence="1" id="KW-0805">Transcription regulation</keyword>
<dbReference type="InterPro" id="IPR003018">
    <property type="entry name" value="GAF"/>
</dbReference>